<feature type="transmembrane region" description="Helical" evidence="6">
    <location>
        <begin position="211"/>
        <end position="232"/>
    </location>
</feature>
<dbReference type="InterPro" id="IPR050189">
    <property type="entry name" value="MFS_Efflux_Transporters"/>
</dbReference>
<dbReference type="SUPFAM" id="SSF103473">
    <property type="entry name" value="MFS general substrate transporter"/>
    <property type="match status" value="1"/>
</dbReference>
<keyword evidence="9" id="KW-1185">Reference proteome</keyword>
<evidence type="ECO:0000256" key="5">
    <source>
        <dbReference type="ARBA" id="ARBA00023136"/>
    </source>
</evidence>
<keyword evidence="4 6" id="KW-1133">Transmembrane helix</keyword>
<evidence type="ECO:0000313" key="8">
    <source>
        <dbReference type="EMBL" id="SEB76377.1"/>
    </source>
</evidence>
<organism evidence="8 9">
    <name type="scientific">Arthrobacter woluwensis</name>
    <dbReference type="NCBI Taxonomy" id="156980"/>
    <lineage>
        <taxon>Bacteria</taxon>
        <taxon>Bacillati</taxon>
        <taxon>Actinomycetota</taxon>
        <taxon>Actinomycetes</taxon>
        <taxon>Micrococcales</taxon>
        <taxon>Micrococcaceae</taxon>
        <taxon>Arthrobacter</taxon>
    </lineage>
</organism>
<dbReference type="Pfam" id="PF07690">
    <property type="entry name" value="MFS_1"/>
    <property type="match status" value="1"/>
</dbReference>
<dbReference type="EMBL" id="FNSN01000003">
    <property type="protein sequence ID" value="SEB76377.1"/>
    <property type="molecule type" value="Genomic_DNA"/>
</dbReference>
<dbReference type="CDD" id="cd17324">
    <property type="entry name" value="MFS_NepI_like"/>
    <property type="match status" value="1"/>
</dbReference>
<dbReference type="PROSITE" id="PS50850">
    <property type="entry name" value="MFS"/>
    <property type="match status" value="1"/>
</dbReference>
<feature type="transmembrane region" description="Helical" evidence="6">
    <location>
        <begin position="269"/>
        <end position="288"/>
    </location>
</feature>
<gene>
    <name evidence="8" type="ORF">SAMN04489745_1185</name>
</gene>
<sequence length="407" mass="40862">MVTMKVTALRRPPFAITALALGITMLVASEFLPASVLPLIAAEVGVSDGTAGLAVAATALAGALTAPSLASLVPRADRRTVLVVLLGVGTAANILVALAPSFPVLLLGRLTLGVAIAGYWSLAFGAGVHVLPSRAALVSTALATGTSVATIVAMPLAAVVGSALGWRQVFWAAAGVGALATLTLAATLPSVPAHPSAGFAMMRRALGHRRLMMGILCVGLAAFANFTAYPYIRLAIEAVDPGAMAWLLLLWGAGGLVGNFLAGAISRRLRFAVSLGPFVLAVSLLLASQSGTTASLTVASLAWGLGFNLVPVTTQLWVTTVEPDDAEAAVSLQVTAFQAAITLGAIVGGVLLDHAGLAAVFLTAAAAAVLAGVGFALLPAQPAVARQRPGVVPRSAEKARTKAASDV</sequence>
<dbReference type="AlphaFoldDB" id="A0A1H4M0Q1"/>
<feature type="transmembrane region" description="Helical" evidence="6">
    <location>
        <begin position="169"/>
        <end position="191"/>
    </location>
</feature>
<feature type="transmembrane region" description="Helical" evidence="6">
    <location>
        <begin position="244"/>
        <end position="262"/>
    </location>
</feature>
<dbReference type="Gene3D" id="1.20.1250.20">
    <property type="entry name" value="MFS general substrate transporter like domains"/>
    <property type="match status" value="1"/>
</dbReference>
<feature type="transmembrane region" description="Helical" evidence="6">
    <location>
        <begin position="106"/>
        <end position="128"/>
    </location>
</feature>
<accession>A0A1H4M0Q1</accession>
<feature type="transmembrane region" description="Helical" evidence="6">
    <location>
        <begin position="51"/>
        <end position="73"/>
    </location>
</feature>
<dbReference type="PANTHER" id="PTHR43124:SF5">
    <property type="entry name" value="PURINE RIBONUCLEOSIDE EFFLUX PUMP NEPI"/>
    <property type="match status" value="1"/>
</dbReference>
<feature type="domain" description="Major facilitator superfamily (MFS) profile" evidence="7">
    <location>
        <begin position="15"/>
        <end position="383"/>
    </location>
</feature>
<reference evidence="8 9" key="1">
    <citation type="submission" date="2016-10" db="EMBL/GenBank/DDBJ databases">
        <authorList>
            <person name="de Groot N.N."/>
        </authorList>
    </citation>
    <scope>NUCLEOTIDE SEQUENCE [LARGE SCALE GENOMIC DNA]</scope>
    <source>
        <strain evidence="8 9">DSM 10495</strain>
    </source>
</reference>
<dbReference type="Proteomes" id="UP000182652">
    <property type="component" value="Unassembled WGS sequence"/>
</dbReference>
<evidence type="ECO:0000256" key="6">
    <source>
        <dbReference type="SAM" id="Phobius"/>
    </source>
</evidence>
<dbReference type="GO" id="GO:0022857">
    <property type="term" value="F:transmembrane transporter activity"/>
    <property type="evidence" value="ECO:0007669"/>
    <property type="project" value="InterPro"/>
</dbReference>
<evidence type="ECO:0000256" key="2">
    <source>
        <dbReference type="ARBA" id="ARBA00022475"/>
    </source>
</evidence>
<evidence type="ECO:0000313" key="9">
    <source>
        <dbReference type="Proteomes" id="UP000182652"/>
    </source>
</evidence>
<feature type="transmembrane region" description="Helical" evidence="6">
    <location>
        <begin position="294"/>
        <end position="318"/>
    </location>
</feature>
<name>A0A1H4M0Q1_9MICC</name>
<feature type="transmembrane region" description="Helical" evidence="6">
    <location>
        <begin position="330"/>
        <end position="352"/>
    </location>
</feature>
<feature type="transmembrane region" description="Helical" evidence="6">
    <location>
        <begin position="80"/>
        <end position="100"/>
    </location>
</feature>
<keyword evidence="2" id="KW-1003">Cell membrane</keyword>
<feature type="transmembrane region" description="Helical" evidence="6">
    <location>
        <begin position="135"/>
        <end position="157"/>
    </location>
</feature>
<keyword evidence="5 6" id="KW-0472">Membrane</keyword>
<proteinExistence type="predicted"/>
<dbReference type="InterPro" id="IPR020846">
    <property type="entry name" value="MFS_dom"/>
</dbReference>
<evidence type="ECO:0000259" key="7">
    <source>
        <dbReference type="PROSITE" id="PS50850"/>
    </source>
</evidence>
<feature type="transmembrane region" description="Helical" evidence="6">
    <location>
        <begin position="358"/>
        <end position="378"/>
    </location>
</feature>
<keyword evidence="3 6" id="KW-0812">Transmembrane</keyword>
<dbReference type="PANTHER" id="PTHR43124">
    <property type="entry name" value="PURINE EFFLUX PUMP PBUE"/>
    <property type="match status" value="1"/>
</dbReference>
<comment type="subcellular location">
    <subcellularLocation>
        <location evidence="1">Cell membrane</location>
        <topology evidence="1">Multi-pass membrane protein</topology>
    </subcellularLocation>
</comment>
<evidence type="ECO:0000256" key="1">
    <source>
        <dbReference type="ARBA" id="ARBA00004651"/>
    </source>
</evidence>
<evidence type="ECO:0000256" key="4">
    <source>
        <dbReference type="ARBA" id="ARBA00022989"/>
    </source>
</evidence>
<dbReference type="InterPro" id="IPR011701">
    <property type="entry name" value="MFS"/>
</dbReference>
<dbReference type="InterPro" id="IPR036259">
    <property type="entry name" value="MFS_trans_sf"/>
</dbReference>
<evidence type="ECO:0000256" key="3">
    <source>
        <dbReference type="ARBA" id="ARBA00022692"/>
    </source>
</evidence>
<dbReference type="GO" id="GO:0005886">
    <property type="term" value="C:plasma membrane"/>
    <property type="evidence" value="ECO:0007669"/>
    <property type="project" value="UniProtKB-SubCell"/>
</dbReference>
<protein>
    <submittedName>
        <fullName evidence="8">MFS transporter, DHA1 family, purine ribonucleoside efflux pump</fullName>
    </submittedName>
</protein>